<comment type="similarity">
    <text evidence="1">Belongs to the OsmC/Ohr family.</text>
</comment>
<dbReference type="Proteomes" id="UP000243525">
    <property type="component" value="Unassembled WGS sequence"/>
</dbReference>
<dbReference type="Pfam" id="PF02566">
    <property type="entry name" value="OsmC"/>
    <property type="match status" value="1"/>
</dbReference>
<reference evidence="2 3" key="1">
    <citation type="submission" date="2018-04" db="EMBL/GenBank/DDBJ databases">
        <title>Genomic Encyclopedia of Archaeal and Bacterial Type Strains, Phase II (KMG-II): from individual species to whole genera.</title>
        <authorList>
            <person name="Goeker M."/>
        </authorList>
    </citation>
    <scope>NUCLEOTIDE SEQUENCE [LARGE SCALE GENOMIC DNA]</scope>
    <source>
        <strain evidence="2 3">DSM 28823</strain>
    </source>
</reference>
<dbReference type="AlphaFoldDB" id="A0A2T5C311"/>
<dbReference type="GO" id="GO:0006979">
    <property type="term" value="P:response to oxidative stress"/>
    <property type="evidence" value="ECO:0007669"/>
    <property type="project" value="InterPro"/>
</dbReference>
<dbReference type="InterPro" id="IPR019953">
    <property type="entry name" value="OHR"/>
</dbReference>
<dbReference type="PANTHER" id="PTHR33797">
    <property type="entry name" value="ORGANIC HYDROPEROXIDE RESISTANCE PROTEIN-LIKE"/>
    <property type="match status" value="1"/>
</dbReference>
<dbReference type="InterPro" id="IPR015946">
    <property type="entry name" value="KH_dom-like_a/b"/>
</dbReference>
<gene>
    <name evidence="2" type="ORF">C8N47_1057</name>
</gene>
<comment type="caution">
    <text evidence="2">The sequence shown here is derived from an EMBL/GenBank/DDBJ whole genome shotgun (WGS) entry which is preliminary data.</text>
</comment>
<dbReference type="SUPFAM" id="SSF82784">
    <property type="entry name" value="OsmC-like"/>
    <property type="match status" value="1"/>
</dbReference>
<proteinExistence type="inferred from homology"/>
<dbReference type="RefSeq" id="WP_107821576.1">
    <property type="nucleotide sequence ID" value="NZ_QAAD01000005.1"/>
</dbReference>
<dbReference type="OrthoDB" id="9797508at2"/>
<dbReference type="PANTHER" id="PTHR33797:SF2">
    <property type="entry name" value="ORGANIC HYDROPEROXIDE RESISTANCE PROTEIN-LIKE"/>
    <property type="match status" value="1"/>
</dbReference>
<dbReference type="InterPro" id="IPR036102">
    <property type="entry name" value="OsmC/Ohrsf"/>
</dbReference>
<evidence type="ECO:0000313" key="2">
    <source>
        <dbReference type="EMBL" id="PTN09167.1"/>
    </source>
</evidence>
<accession>A0A2T5C311</accession>
<sequence>MYTTKVTADGGRNGRVRSEDGIIDLNIKIPKEMGGPGGAYTNPEQLFAAGYAACFDSALQFVILKEGLKQKASSVEAEVTLHRKELEFDLSVKLTVRIKDVDLATARMLASLAHATCPYSKATKGNIKVELEVVDFVSSEVQSEN</sequence>
<organism evidence="2 3">
    <name type="scientific">Mangrovibacterium marinum</name>
    <dbReference type="NCBI Taxonomy" id="1639118"/>
    <lineage>
        <taxon>Bacteria</taxon>
        <taxon>Pseudomonadati</taxon>
        <taxon>Bacteroidota</taxon>
        <taxon>Bacteroidia</taxon>
        <taxon>Marinilabiliales</taxon>
        <taxon>Prolixibacteraceae</taxon>
        <taxon>Mangrovibacterium</taxon>
    </lineage>
</organism>
<dbReference type="Gene3D" id="2.20.25.10">
    <property type="match status" value="1"/>
</dbReference>
<dbReference type="InterPro" id="IPR003718">
    <property type="entry name" value="OsmC/Ohr_fam"/>
</dbReference>
<dbReference type="Gene3D" id="3.30.300.20">
    <property type="match status" value="1"/>
</dbReference>
<keyword evidence="3" id="KW-1185">Reference proteome</keyword>
<evidence type="ECO:0000256" key="1">
    <source>
        <dbReference type="ARBA" id="ARBA00007378"/>
    </source>
</evidence>
<protein>
    <submittedName>
        <fullName evidence="2">Ohr subfamily peroxiredoxin</fullName>
    </submittedName>
</protein>
<dbReference type="NCBIfam" id="TIGR03561">
    <property type="entry name" value="organ_hyd_perox"/>
    <property type="match status" value="1"/>
</dbReference>
<dbReference type="EMBL" id="QAAD01000005">
    <property type="protein sequence ID" value="PTN09167.1"/>
    <property type="molecule type" value="Genomic_DNA"/>
</dbReference>
<name>A0A2T5C311_9BACT</name>
<evidence type="ECO:0000313" key="3">
    <source>
        <dbReference type="Proteomes" id="UP000243525"/>
    </source>
</evidence>